<dbReference type="SUPFAM" id="SSF53098">
    <property type="entry name" value="Ribonuclease H-like"/>
    <property type="match status" value="2"/>
</dbReference>
<keyword evidence="1" id="KW-0511">Multifunctional enzyme</keyword>
<evidence type="ECO:0000256" key="1">
    <source>
        <dbReference type="ARBA" id="ARBA00023268"/>
    </source>
</evidence>
<evidence type="ECO:0000259" key="3">
    <source>
        <dbReference type="Pfam" id="PF13456"/>
    </source>
</evidence>
<dbReference type="AlphaFoldDB" id="A5AQ53"/>
<dbReference type="Pfam" id="PF13456">
    <property type="entry name" value="RVT_3"/>
    <property type="match status" value="1"/>
</dbReference>
<dbReference type="Gene3D" id="1.10.340.70">
    <property type="match status" value="1"/>
</dbReference>
<dbReference type="InterPro" id="IPR043502">
    <property type="entry name" value="DNA/RNA_pol_sf"/>
</dbReference>
<protein>
    <submittedName>
        <fullName evidence="6">Uncharacterized protein</fullName>
    </submittedName>
</protein>
<name>A5AQ53_VITVI</name>
<dbReference type="InterPro" id="IPR000477">
    <property type="entry name" value="RT_dom"/>
</dbReference>
<proteinExistence type="predicted"/>
<accession>A5AQ53</accession>
<dbReference type="EMBL" id="AM431956">
    <property type="protein sequence ID" value="CAN82455.1"/>
    <property type="molecule type" value="Genomic_DNA"/>
</dbReference>
<dbReference type="GO" id="GO:0003676">
    <property type="term" value="F:nucleic acid binding"/>
    <property type="evidence" value="ECO:0007669"/>
    <property type="project" value="InterPro"/>
</dbReference>
<dbReference type="Gene3D" id="3.30.420.10">
    <property type="entry name" value="Ribonuclease H-like superfamily/Ribonuclease H"/>
    <property type="match status" value="3"/>
</dbReference>
<dbReference type="InterPro" id="IPR043128">
    <property type="entry name" value="Rev_trsase/Diguanyl_cyclase"/>
</dbReference>
<evidence type="ECO:0000313" key="6">
    <source>
        <dbReference type="EMBL" id="CAN82455.1"/>
    </source>
</evidence>
<organism evidence="6">
    <name type="scientific">Vitis vinifera</name>
    <name type="common">Grape</name>
    <dbReference type="NCBI Taxonomy" id="29760"/>
    <lineage>
        <taxon>Eukaryota</taxon>
        <taxon>Viridiplantae</taxon>
        <taxon>Streptophyta</taxon>
        <taxon>Embryophyta</taxon>
        <taxon>Tracheophyta</taxon>
        <taxon>Spermatophyta</taxon>
        <taxon>Magnoliopsida</taxon>
        <taxon>eudicotyledons</taxon>
        <taxon>Gunneridae</taxon>
        <taxon>Pentapetalae</taxon>
        <taxon>rosids</taxon>
        <taxon>Vitales</taxon>
        <taxon>Vitaceae</taxon>
        <taxon>Viteae</taxon>
        <taxon>Vitis</taxon>
    </lineage>
</organism>
<dbReference type="PANTHER" id="PTHR37984:SF5">
    <property type="entry name" value="PROTEIN NYNRIN-LIKE"/>
    <property type="match status" value="1"/>
</dbReference>
<evidence type="ECO:0000259" key="4">
    <source>
        <dbReference type="Pfam" id="PF17919"/>
    </source>
</evidence>
<dbReference type="InterPro" id="IPR002156">
    <property type="entry name" value="RNaseH_domain"/>
</dbReference>
<evidence type="ECO:0000259" key="5">
    <source>
        <dbReference type="Pfam" id="PF17921"/>
    </source>
</evidence>
<dbReference type="InterPro" id="IPR050951">
    <property type="entry name" value="Retrovirus_Pol_polyprotein"/>
</dbReference>
<feature type="domain" description="RNase H type-1" evidence="3">
    <location>
        <begin position="345"/>
        <end position="456"/>
    </location>
</feature>
<sequence length="789" mass="89660">MTGIHPSVASHRLNILPSSRPIQQKIIQDEVDKLLEAEFIREVEYPEWLANVVVVPKKEGKWRVCIDYTNLNNACPKYSFPLPRIDQIVDSTARQGMLSFLDAFSGYHQIPMGPDDEEKTTFIISHGLYCYKVMSFRLKNVDATNQRLMTKIFKPLVGRTVEVYIDDIVVKSRTRDEHALHLRELNPSKCAFGVSAGKFLGFMVSQRGIEVSPDQVKAVMETPPPRSKKELQRLTSKLVTLGRFIAQFTDELQPFFLMLRKADTTGWTNSCQSTFEKIKHYLTQPPILSSPFPREKLYIAVLFRCPTHKEQKPIYYVSRALANAETRYSKIEQTALALQVDGASRSSGSEIGLLLQSPTKEQLEQSNRLGFPASNNEVEYEAILSGLNLALALVVSKLRIYSNSQLVVRHVQEEYGAKDKRMARYLTKVRDTLQQLGKSTIEKIPRTDNVRADALAGIVASLPIKDVILLPIYVQTVPFIKEAPTCSTIKGSQKDGQEWKEVIARYLRTGSLPDEPKQAHKIRVQAARFTLIGEHLYKRSFIGPYLRGRSLAHRAHSRGYYWSTMKKDVAAYIKKCDKCQRHAPIPHPLAFCAMGVDIVGPLPVATAQKKFMLVATNYFSKWVEAEAYANIKDKDVTKFVITFRNFYSKLKIQNSYFTPRYPQINGQVEATNKTLVTALKKRLEQAKAKWVEELPGIGLPTIRTEAKGQSDGSMELERNLDWADEVGTLVLRKVFENTVERGAKKFQANWESPYIVTKASKSGAYHLQKLDGTPLLRPWNVSNLRQYYQ</sequence>
<dbReference type="SUPFAM" id="SSF56672">
    <property type="entry name" value="DNA/RNA polymerases"/>
    <property type="match status" value="1"/>
</dbReference>
<dbReference type="Gene3D" id="3.30.70.270">
    <property type="match status" value="2"/>
</dbReference>
<reference evidence="6" key="1">
    <citation type="journal article" date="2007" name="PLoS ONE">
        <title>The first genome sequence of an elite grapevine cultivar (Pinot noir Vitis vinifera L.): coping with a highly heterozygous genome.</title>
        <authorList>
            <person name="Velasco R."/>
            <person name="Zharkikh A."/>
            <person name="Troggio M."/>
            <person name="Cartwright D.A."/>
            <person name="Cestaro A."/>
            <person name="Pruss D."/>
            <person name="Pindo M."/>
            <person name="FitzGerald L.M."/>
            <person name="Vezzulli S."/>
            <person name="Reid J."/>
            <person name="Malacarne G."/>
            <person name="Iliev D."/>
            <person name="Coppola G."/>
            <person name="Wardell B."/>
            <person name="Micheletti D."/>
            <person name="Macalma T."/>
            <person name="Facci M."/>
            <person name="Mitchell J.T."/>
            <person name="Perazzolli M."/>
            <person name="Eldredge G."/>
            <person name="Gatto P."/>
            <person name="Oyzerski R."/>
            <person name="Moretto M."/>
            <person name="Gutin N."/>
            <person name="Stefanini M."/>
            <person name="Chen Y."/>
            <person name="Segala C."/>
            <person name="Davenport C."/>
            <person name="Dematte L."/>
            <person name="Mraz A."/>
            <person name="Battilana J."/>
            <person name="Stormo K."/>
            <person name="Costa F."/>
            <person name="Tao Q."/>
            <person name="Si-Ammour A."/>
            <person name="Harkins T."/>
            <person name="Lackey A."/>
            <person name="Perbost C."/>
            <person name="Taillon B."/>
            <person name="Stella A."/>
            <person name="Solovyev V."/>
            <person name="Fawcett J.A."/>
            <person name="Sterck L."/>
            <person name="Vandepoele K."/>
            <person name="Grando S.M."/>
            <person name="Toppo S."/>
            <person name="Moser C."/>
            <person name="Lanchbury J."/>
            <person name="Bogden R."/>
            <person name="Skolnick M."/>
            <person name="Sgaramella V."/>
            <person name="Bhatnagar S.K."/>
            <person name="Fontana P."/>
            <person name="Gutin A."/>
            <person name="Van de Peer Y."/>
            <person name="Salamini F."/>
            <person name="Viola R."/>
        </authorList>
    </citation>
    <scope>NUCLEOTIDE SEQUENCE</scope>
</reference>
<dbReference type="CDD" id="cd01647">
    <property type="entry name" value="RT_LTR"/>
    <property type="match status" value="1"/>
</dbReference>
<dbReference type="Pfam" id="PF00078">
    <property type="entry name" value="RVT_1"/>
    <property type="match status" value="1"/>
</dbReference>
<evidence type="ECO:0000259" key="2">
    <source>
        <dbReference type="Pfam" id="PF00078"/>
    </source>
</evidence>
<dbReference type="InterPro" id="IPR036397">
    <property type="entry name" value="RNaseH_sf"/>
</dbReference>
<dbReference type="InterPro" id="IPR041588">
    <property type="entry name" value="Integrase_H2C2"/>
</dbReference>
<dbReference type="GO" id="GO:0004523">
    <property type="term" value="F:RNA-DNA hybrid ribonuclease activity"/>
    <property type="evidence" value="ECO:0007669"/>
    <property type="project" value="InterPro"/>
</dbReference>
<dbReference type="InterPro" id="IPR012337">
    <property type="entry name" value="RNaseH-like_sf"/>
</dbReference>
<feature type="domain" description="Reverse transcriptase/retrotransposon-derived protein RNase H-like" evidence="4">
    <location>
        <begin position="267"/>
        <end position="338"/>
    </location>
</feature>
<dbReference type="PANTHER" id="PTHR37984">
    <property type="entry name" value="PROTEIN CBG26694"/>
    <property type="match status" value="1"/>
</dbReference>
<dbReference type="InterPro" id="IPR041577">
    <property type="entry name" value="RT_RNaseH_2"/>
</dbReference>
<feature type="domain" description="Reverse transcriptase" evidence="2">
    <location>
        <begin position="55"/>
        <end position="186"/>
    </location>
</feature>
<dbReference type="Gene3D" id="3.10.10.10">
    <property type="entry name" value="HIV Type 1 Reverse Transcriptase, subunit A, domain 1"/>
    <property type="match status" value="1"/>
</dbReference>
<dbReference type="Pfam" id="PF17919">
    <property type="entry name" value="RT_RNaseH_2"/>
    <property type="match status" value="1"/>
</dbReference>
<gene>
    <name evidence="6" type="ORF">VITISV_019912</name>
</gene>
<dbReference type="Pfam" id="PF17921">
    <property type="entry name" value="Integrase_H2C2"/>
    <property type="match status" value="1"/>
</dbReference>
<feature type="domain" description="Integrase zinc-binding" evidence="5">
    <location>
        <begin position="557"/>
        <end position="583"/>
    </location>
</feature>
<dbReference type="CDD" id="cd09279">
    <property type="entry name" value="RNase_HI_like"/>
    <property type="match status" value="1"/>
</dbReference>